<evidence type="ECO:0000256" key="1">
    <source>
        <dbReference type="SAM" id="MobiDB-lite"/>
    </source>
</evidence>
<name>A0AAD9CQ96_DISEL</name>
<proteinExistence type="predicted"/>
<feature type="non-terminal residue" evidence="2">
    <location>
        <position position="59"/>
    </location>
</feature>
<dbReference type="AlphaFoldDB" id="A0AAD9CQ96"/>
<dbReference type="Proteomes" id="UP001228049">
    <property type="component" value="Unassembled WGS sequence"/>
</dbReference>
<feature type="compositionally biased region" description="Polar residues" evidence="1">
    <location>
        <begin position="14"/>
        <end position="23"/>
    </location>
</feature>
<gene>
    <name evidence="2" type="ORF">KUDE01_012937</name>
</gene>
<comment type="caution">
    <text evidence="2">The sequence shown here is derived from an EMBL/GenBank/DDBJ whole genome shotgun (WGS) entry which is preliminary data.</text>
</comment>
<protein>
    <submittedName>
        <fullName evidence="2">PPE family protein PPE24</fullName>
    </submittedName>
</protein>
<reference evidence="2" key="1">
    <citation type="submission" date="2023-04" db="EMBL/GenBank/DDBJ databases">
        <title>Chromosome-level genome of Chaenocephalus aceratus.</title>
        <authorList>
            <person name="Park H."/>
        </authorList>
    </citation>
    <scope>NUCLEOTIDE SEQUENCE</scope>
    <source>
        <strain evidence="2">DE</strain>
        <tissue evidence="2">Muscle</tissue>
    </source>
</reference>
<evidence type="ECO:0000313" key="2">
    <source>
        <dbReference type="EMBL" id="KAK1905758.1"/>
    </source>
</evidence>
<organism evidence="2 3">
    <name type="scientific">Dissostichus eleginoides</name>
    <name type="common">Patagonian toothfish</name>
    <name type="synonym">Dissostichus amissus</name>
    <dbReference type="NCBI Taxonomy" id="100907"/>
    <lineage>
        <taxon>Eukaryota</taxon>
        <taxon>Metazoa</taxon>
        <taxon>Chordata</taxon>
        <taxon>Craniata</taxon>
        <taxon>Vertebrata</taxon>
        <taxon>Euteleostomi</taxon>
        <taxon>Actinopterygii</taxon>
        <taxon>Neopterygii</taxon>
        <taxon>Teleostei</taxon>
        <taxon>Neoteleostei</taxon>
        <taxon>Acanthomorphata</taxon>
        <taxon>Eupercaria</taxon>
        <taxon>Perciformes</taxon>
        <taxon>Notothenioidei</taxon>
        <taxon>Nototheniidae</taxon>
        <taxon>Dissostichus</taxon>
    </lineage>
</organism>
<feature type="region of interest" description="Disordered" evidence="1">
    <location>
        <begin position="1"/>
        <end position="38"/>
    </location>
</feature>
<accession>A0AAD9CQ96</accession>
<evidence type="ECO:0000313" key="3">
    <source>
        <dbReference type="Proteomes" id="UP001228049"/>
    </source>
</evidence>
<dbReference type="EMBL" id="JASDAP010000003">
    <property type="protein sequence ID" value="KAK1905758.1"/>
    <property type="molecule type" value="Genomic_DNA"/>
</dbReference>
<feature type="non-terminal residue" evidence="2">
    <location>
        <position position="1"/>
    </location>
</feature>
<sequence length="59" mass="6787">GGQRQGYDLPPLSQPQTESIPNQTDPPPLTITRYEPPSLHTMTRALLVVRDHQKRKRLR</sequence>
<keyword evidence="3" id="KW-1185">Reference proteome</keyword>